<dbReference type="InterPro" id="IPR015424">
    <property type="entry name" value="PyrdxlP-dep_Trfase"/>
</dbReference>
<evidence type="ECO:0000256" key="3">
    <source>
        <dbReference type="ARBA" id="ARBA00022898"/>
    </source>
</evidence>
<dbReference type="Pfam" id="PF01212">
    <property type="entry name" value="Beta_elim_lyase"/>
    <property type="match status" value="1"/>
</dbReference>
<dbReference type="EMBL" id="CP035281">
    <property type="protein sequence ID" value="QAT43361.1"/>
    <property type="molecule type" value="Genomic_DNA"/>
</dbReference>
<dbReference type="InterPro" id="IPR015422">
    <property type="entry name" value="PyrdxlP-dep_Trfase_small"/>
</dbReference>
<sequence>MIFLRCDYSEGAHPQILEALVKTNMEQTVGYGEDPHCINAAQMIRKRIGREDADVHFFVGGTQTNFTSITAFLRPHEAVIAPARAHICVHETGAVEARGHKIVTVPTTDAKLDPDQIDETIRYHEDEHFVKPKMVFISDTTELGTLYKKSELQEIKKRCEKYGLYLYLDGARLASALTSPENDMTIEDIAHLTDAFYIGGTKNGALFGEALILLNPELKKEFRWIMKQSGSMLAKGRLLGVQFEEFFKDNLYFELGQHANDMSKLLRDGIAAKGYRFLTDSPSNQIFPIFPNKLVSELEEKISFEKECPVGDNEYCIRFVTSWATPKEDIEKVLAML</sequence>
<comment type="cofactor">
    <cofactor evidence="1">
        <name>pyridoxal 5'-phosphate</name>
        <dbReference type="ChEBI" id="CHEBI:597326"/>
    </cofactor>
</comment>
<evidence type="ECO:0000259" key="4">
    <source>
        <dbReference type="Pfam" id="PF01212"/>
    </source>
</evidence>
<keyword evidence="3" id="KW-0663">Pyridoxal phosphate</keyword>
<dbReference type="RefSeq" id="WP_128746096.1">
    <property type="nucleotide sequence ID" value="NZ_CP035281.1"/>
</dbReference>
<proteinExistence type="inferred from homology"/>
<dbReference type="InterPro" id="IPR015421">
    <property type="entry name" value="PyrdxlP-dep_Trfase_major"/>
</dbReference>
<organism evidence="5 6">
    <name type="scientific">Aminipila luticellarii</name>
    <dbReference type="NCBI Taxonomy" id="2507160"/>
    <lineage>
        <taxon>Bacteria</taxon>
        <taxon>Bacillati</taxon>
        <taxon>Bacillota</taxon>
        <taxon>Clostridia</taxon>
        <taxon>Peptostreptococcales</taxon>
        <taxon>Anaerovoracaceae</taxon>
        <taxon>Aminipila</taxon>
    </lineage>
</organism>
<dbReference type="InterPro" id="IPR001597">
    <property type="entry name" value="ArAA_b-elim_lyase/Thr_aldolase"/>
</dbReference>
<evidence type="ECO:0000256" key="1">
    <source>
        <dbReference type="ARBA" id="ARBA00001933"/>
    </source>
</evidence>
<evidence type="ECO:0000313" key="6">
    <source>
        <dbReference type="Proteomes" id="UP000287601"/>
    </source>
</evidence>
<keyword evidence="6" id="KW-1185">Reference proteome</keyword>
<name>A0A410PWP3_9FIRM</name>
<dbReference type="OrthoDB" id="9774495at2"/>
<protein>
    <submittedName>
        <fullName evidence="5">Low specificity L-threonine aldolase</fullName>
    </submittedName>
</protein>
<comment type="similarity">
    <text evidence="2">Belongs to the threonine aldolase family.</text>
</comment>
<feature type="domain" description="Aromatic amino acid beta-eliminating lyase/threonine aldolase" evidence="4">
    <location>
        <begin position="7"/>
        <end position="238"/>
    </location>
</feature>
<reference evidence="5 6" key="1">
    <citation type="submission" date="2019-01" db="EMBL/GenBank/DDBJ databases">
        <title>Draft genomes of a novel of Aminipila strains.</title>
        <authorList>
            <person name="Ma S."/>
        </authorList>
    </citation>
    <scope>NUCLEOTIDE SEQUENCE [LARGE SCALE GENOMIC DNA]</scope>
    <source>
        <strain evidence="6">JN-39</strain>
    </source>
</reference>
<evidence type="ECO:0000256" key="2">
    <source>
        <dbReference type="ARBA" id="ARBA00006966"/>
    </source>
</evidence>
<dbReference type="GO" id="GO:0016829">
    <property type="term" value="F:lyase activity"/>
    <property type="evidence" value="ECO:0007669"/>
    <property type="project" value="InterPro"/>
</dbReference>
<dbReference type="PANTHER" id="PTHR48097:SF5">
    <property type="entry name" value="LOW SPECIFICITY L-THREONINE ALDOLASE"/>
    <property type="match status" value="1"/>
</dbReference>
<dbReference type="SUPFAM" id="SSF53383">
    <property type="entry name" value="PLP-dependent transferases"/>
    <property type="match status" value="1"/>
</dbReference>
<dbReference type="GO" id="GO:0006520">
    <property type="term" value="P:amino acid metabolic process"/>
    <property type="evidence" value="ECO:0007669"/>
    <property type="project" value="InterPro"/>
</dbReference>
<gene>
    <name evidence="5" type="ORF">EQM06_09105</name>
</gene>
<dbReference type="Gene3D" id="3.90.1150.10">
    <property type="entry name" value="Aspartate Aminotransferase, domain 1"/>
    <property type="match status" value="1"/>
</dbReference>
<dbReference type="AlphaFoldDB" id="A0A410PWP3"/>
<dbReference type="Gene3D" id="3.40.640.10">
    <property type="entry name" value="Type I PLP-dependent aspartate aminotransferase-like (Major domain)"/>
    <property type="match status" value="1"/>
</dbReference>
<dbReference type="PANTHER" id="PTHR48097">
    <property type="entry name" value="L-THREONINE ALDOLASE-RELATED"/>
    <property type="match status" value="1"/>
</dbReference>
<dbReference type="KEGG" id="amij:EQM06_09105"/>
<accession>A0A410PWP3</accession>
<dbReference type="Proteomes" id="UP000287601">
    <property type="component" value="Chromosome"/>
</dbReference>
<evidence type="ECO:0000313" key="5">
    <source>
        <dbReference type="EMBL" id="QAT43361.1"/>
    </source>
</evidence>